<sequence length="44" mass="5172">DHEGEDGKRKHDMSSRVTSHDDHHFLDMHTSLGDCWKKSNHKND</sequence>
<evidence type="ECO:0000313" key="2">
    <source>
        <dbReference type="EMBL" id="GAF70179.1"/>
    </source>
</evidence>
<feature type="region of interest" description="Disordered" evidence="1">
    <location>
        <begin position="1"/>
        <end position="24"/>
    </location>
</feature>
<reference evidence="2" key="1">
    <citation type="journal article" date="2014" name="Front. Microbiol.">
        <title>High frequency of phylogenetically diverse reductive dehalogenase-homologous genes in deep subseafloor sedimentary metagenomes.</title>
        <authorList>
            <person name="Kawai M."/>
            <person name="Futagami T."/>
            <person name="Toyoda A."/>
            <person name="Takaki Y."/>
            <person name="Nishi S."/>
            <person name="Hori S."/>
            <person name="Arai W."/>
            <person name="Tsubouchi T."/>
            <person name="Morono Y."/>
            <person name="Uchiyama I."/>
            <person name="Ito T."/>
            <person name="Fujiyama A."/>
            <person name="Inagaki F."/>
            <person name="Takami H."/>
        </authorList>
    </citation>
    <scope>NUCLEOTIDE SEQUENCE</scope>
    <source>
        <strain evidence="2">Expedition CK06-06</strain>
    </source>
</reference>
<comment type="caution">
    <text evidence="2">The sequence shown here is derived from an EMBL/GenBank/DDBJ whole genome shotgun (WGS) entry which is preliminary data.</text>
</comment>
<name>X0RMX3_9ZZZZ</name>
<protein>
    <submittedName>
        <fullName evidence="2">Uncharacterized protein</fullName>
    </submittedName>
</protein>
<dbReference type="AlphaFoldDB" id="X0RMX3"/>
<accession>X0RMX3</accession>
<proteinExistence type="predicted"/>
<organism evidence="2">
    <name type="scientific">marine sediment metagenome</name>
    <dbReference type="NCBI Taxonomy" id="412755"/>
    <lineage>
        <taxon>unclassified sequences</taxon>
        <taxon>metagenomes</taxon>
        <taxon>ecological metagenomes</taxon>
    </lineage>
</organism>
<feature type="non-terminal residue" evidence="2">
    <location>
        <position position="1"/>
    </location>
</feature>
<dbReference type="EMBL" id="BARS01002618">
    <property type="protein sequence ID" value="GAF70179.1"/>
    <property type="molecule type" value="Genomic_DNA"/>
</dbReference>
<gene>
    <name evidence="2" type="ORF">S01H1_05015</name>
</gene>
<evidence type="ECO:0000256" key="1">
    <source>
        <dbReference type="SAM" id="MobiDB-lite"/>
    </source>
</evidence>